<reference evidence="3 4" key="1">
    <citation type="submission" date="2020-09" db="EMBL/GenBank/DDBJ databases">
        <title>Methylomonas albis sp. nov. and Methylomonas fluvii sp. nov.: Two cold-adapted methanotrophs from the River Elbe and an amended description of Methylovulum psychrotolerans strain Eb1.</title>
        <authorList>
            <person name="Bussmann I.K."/>
            <person name="Klings K.-W."/>
            <person name="Warnstedt J."/>
            <person name="Hoppert M."/>
            <person name="Saborowski A."/>
            <person name="Horn F."/>
            <person name="Liebner S."/>
        </authorList>
    </citation>
    <scope>NUCLEOTIDE SEQUENCE [LARGE SCALE GENOMIC DNA]</scope>
    <source>
        <strain evidence="3 4">EbA</strain>
    </source>
</reference>
<dbReference type="Proteomes" id="UP000652176">
    <property type="component" value="Unassembled WGS sequence"/>
</dbReference>
<protein>
    <submittedName>
        <fullName evidence="3">SDR family NAD(P)-dependent oxidoreductase</fullName>
    </submittedName>
</protein>
<dbReference type="PRINTS" id="PR00081">
    <property type="entry name" value="GDHRDH"/>
</dbReference>
<dbReference type="Gene3D" id="3.40.50.720">
    <property type="entry name" value="NAD(P)-binding Rossmann-like Domain"/>
    <property type="match status" value="1"/>
</dbReference>
<name>A0ABR9D3W8_9GAMM</name>
<evidence type="ECO:0000313" key="3">
    <source>
        <dbReference type="EMBL" id="MBD9357814.1"/>
    </source>
</evidence>
<comment type="caution">
    <text evidence="3">The sequence shown here is derived from an EMBL/GenBank/DDBJ whole genome shotgun (WGS) entry which is preliminary data.</text>
</comment>
<dbReference type="PANTHER" id="PTHR43669">
    <property type="entry name" value="5-KETO-D-GLUCONATE 5-REDUCTASE"/>
    <property type="match status" value="1"/>
</dbReference>
<organism evidence="3 4">
    <name type="scientific">Methylomonas albis</name>
    <dbReference type="NCBI Taxonomy" id="1854563"/>
    <lineage>
        <taxon>Bacteria</taxon>
        <taxon>Pseudomonadati</taxon>
        <taxon>Pseudomonadota</taxon>
        <taxon>Gammaproteobacteria</taxon>
        <taxon>Methylococcales</taxon>
        <taxon>Methylococcaceae</taxon>
        <taxon>Methylomonas</taxon>
    </lineage>
</organism>
<dbReference type="InterPro" id="IPR036291">
    <property type="entry name" value="NAD(P)-bd_dom_sf"/>
</dbReference>
<gene>
    <name evidence="3" type="ORF">IE877_18395</name>
</gene>
<evidence type="ECO:0000256" key="1">
    <source>
        <dbReference type="ARBA" id="ARBA00006484"/>
    </source>
</evidence>
<dbReference type="RefSeq" id="WP_192376070.1">
    <property type="nucleotide sequence ID" value="NZ_CAJHIV010000001.1"/>
</dbReference>
<dbReference type="SUPFAM" id="SSF51735">
    <property type="entry name" value="NAD(P)-binding Rossmann-fold domains"/>
    <property type="match status" value="1"/>
</dbReference>
<keyword evidence="4" id="KW-1185">Reference proteome</keyword>
<evidence type="ECO:0000256" key="2">
    <source>
        <dbReference type="ARBA" id="ARBA00023002"/>
    </source>
</evidence>
<proteinExistence type="inferred from homology"/>
<sequence length="243" mass="25846">MNASNTAPPLQGQTALVVQAHTGIGAAVAEAFAAAGAKVMINYLHENAGANQVAQRIRIKQGHAMIFQADVSQENQVKSMFDVLVAYWGGLNILVTNTELDIDGWTGNINPEQWRGILIQNLSGQFLCVRQAMREFSRQGSRPESPSSAANILCVSSLQNVSSPPGQVRYAVCKAEMSSLFNAFASELNQENIDIALASAITPCVAEYAYSYQTPAIASGSTALISREQQDIATTAVGLAALV</sequence>
<dbReference type="PANTHER" id="PTHR43669:SF14">
    <property type="entry name" value="OXIDOREDUCTASE"/>
    <property type="match status" value="1"/>
</dbReference>
<comment type="similarity">
    <text evidence="1">Belongs to the short-chain dehydrogenases/reductases (SDR) family.</text>
</comment>
<dbReference type="EMBL" id="JACXSS010000001">
    <property type="protein sequence ID" value="MBD9357814.1"/>
    <property type="molecule type" value="Genomic_DNA"/>
</dbReference>
<keyword evidence="2" id="KW-0560">Oxidoreductase</keyword>
<evidence type="ECO:0000313" key="4">
    <source>
        <dbReference type="Proteomes" id="UP000652176"/>
    </source>
</evidence>
<dbReference type="Pfam" id="PF00106">
    <property type="entry name" value="adh_short"/>
    <property type="match status" value="1"/>
</dbReference>
<accession>A0ABR9D3W8</accession>
<dbReference type="InterPro" id="IPR002347">
    <property type="entry name" value="SDR_fam"/>
</dbReference>